<dbReference type="InterPro" id="IPR020845">
    <property type="entry name" value="AMP-binding_CS"/>
</dbReference>
<dbReference type="Gene3D" id="3.40.50.12780">
    <property type="entry name" value="N-terminal domain of ligase-like"/>
    <property type="match status" value="1"/>
</dbReference>
<evidence type="ECO:0000313" key="14">
    <source>
        <dbReference type="EMBL" id="PXW55740.1"/>
    </source>
</evidence>
<evidence type="ECO:0000256" key="3">
    <source>
        <dbReference type="ARBA" id="ARBA00005005"/>
    </source>
</evidence>
<dbReference type="InterPro" id="IPR000873">
    <property type="entry name" value="AMP-dep_synth/lig_dom"/>
</dbReference>
<protein>
    <recommendedName>
        <fullName evidence="10">Long-chain-fatty-acid--CoA ligase</fullName>
        <ecNumber evidence="9">6.2.1.3</ecNumber>
    </recommendedName>
    <alternativeName>
        <fullName evidence="11">Long-chain acyl-CoA synthetase</fullName>
    </alternativeName>
</protein>
<evidence type="ECO:0000256" key="11">
    <source>
        <dbReference type="ARBA" id="ARBA00042773"/>
    </source>
</evidence>
<evidence type="ECO:0000256" key="9">
    <source>
        <dbReference type="ARBA" id="ARBA00026121"/>
    </source>
</evidence>
<feature type="domain" description="AMP-binding enzyme C-terminal" evidence="13">
    <location>
        <begin position="483"/>
        <end position="557"/>
    </location>
</feature>
<evidence type="ECO:0000259" key="12">
    <source>
        <dbReference type="Pfam" id="PF00501"/>
    </source>
</evidence>
<keyword evidence="4" id="KW-0436">Ligase</keyword>
<evidence type="ECO:0000256" key="8">
    <source>
        <dbReference type="ARBA" id="ARBA00023136"/>
    </source>
</evidence>
<sequence length="577" mass="61660">MAREERAGETHLAADDSAPWFSAYPASVPHAIEPQGTLADLFSTAIARFDHRPAFKSFGATLSYRALGQAADKVTAWLQAQGFVKGDRIAIMMPNVLAFPAVMIGAIRGGYTVVNVNPLYTATELTHQLQDAGARALFVLENFAGTVATARQDLGLDAIVVVAPGDLMGWQGHLVNAVSRHVKRAVPPFALPGHHRFSAIMAGPTGRPAPVSIAGEDVAFLQYTGGTTGIPKGAMLTHRNIVANVAQIRAWVGAWVPDDMEGQVMVTALPLYHIFSLTACCISRFVCGACSLLIANPRDIAGLVKTLRTERFTMLCGVNTLFNAILNHPGAKAIDFSRLAFCVSGGMATQAAVAERWKALTGQPIIEGYGLSETSPVVSVNRLDIEAFTGTIGYPLPSTVVVIRASGGQDNLPIGSVGELCVRGPQVMAGYWRHPDATAAVMTADGFFRTGDLAVMEADGALRIVDRIKDMVIVSGFNVYPTEVEDVLVRHPKVLEAAVIGLPDAQSGEMVAAYIVPRDPSLTEDDIRTFARQSLTPYKMPRRITFCDSLPKSNVGKVLRRVLREAVLNGHPPAGST</sequence>
<evidence type="ECO:0000256" key="4">
    <source>
        <dbReference type="ARBA" id="ARBA00022598"/>
    </source>
</evidence>
<dbReference type="PANTHER" id="PTHR43767:SF8">
    <property type="entry name" value="LONG-CHAIN-FATTY-ACID--COA LIGASE"/>
    <property type="match status" value="1"/>
</dbReference>
<dbReference type="OrthoDB" id="9803968at2"/>
<dbReference type="PANTHER" id="PTHR43767">
    <property type="entry name" value="LONG-CHAIN-FATTY-ACID--COA LIGASE"/>
    <property type="match status" value="1"/>
</dbReference>
<comment type="caution">
    <text evidence="14">The sequence shown here is derived from an EMBL/GenBank/DDBJ whole genome shotgun (WGS) entry which is preliminary data.</text>
</comment>
<evidence type="ECO:0000256" key="1">
    <source>
        <dbReference type="ARBA" id="ARBA00001946"/>
    </source>
</evidence>
<comment type="subcellular location">
    <subcellularLocation>
        <location evidence="2">Membrane</location>
        <topology evidence="2">Peripheral membrane protein</topology>
    </subcellularLocation>
</comment>
<feature type="domain" description="AMP-dependent synthetase/ligase" evidence="12">
    <location>
        <begin position="44"/>
        <end position="432"/>
    </location>
</feature>
<gene>
    <name evidence="14" type="ORF">C7450_109148</name>
</gene>
<evidence type="ECO:0000256" key="5">
    <source>
        <dbReference type="ARBA" id="ARBA00022741"/>
    </source>
</evidence>
<name>A0A2V3UBL5_9HYPH</name>
<dbReference type="SUPFAM" id="SSF56801">
    <property type="entry name" value="Acetyl-CoA synthetase-like"/>
    <property type="match status" value="1"/>
</dbReference>
<dbReference type="GO" id="GO:0016020">
    <property type="term" value="C:membrane"/>
    <property type="evidence" value="ECO:0007669"/>
    <property type="project" value="UniProtKB-SubCell"/>
</dbReference>
<dbReference type="Gene3D" id="3.30.300.30">
    <property type="match status" value="1"/>
</dbReference>
<dbReference type="Pfam" id="PF00501">
    <property type="entry name" value="AMP-binding"/>
    <property type="match status" value="1"/>
</dbReference>
<dbReference type="GO" id="GO:0004467">
    <property type="term" value="F:long-chain fatty acid-CoA ligase activity"/>
    <property type="evidence" value="ECO:0007669"/>
    <property type="project" value="UniProtKB-EC"/>
</dbReference>
<dbReference type="EMBL" id="QJJK01000009">
    <property type="protein sequence ID" value="PXW55740.1"/>
    <property type="molecule type" value="Genomic_DNA"/>
</dbReference>
<dbReference type="Pfam" id="PF13193">
    <property type="entry name" value="AMP-binding_C"/>
    <property type="match status" value="1"/>
</dbReference>
<evidence type="ECO:0000256" key="6">
    <source>
        <dbReference type="ARBA" id="ARBA00022840"/>
    </source>
</evidence>
<reference evidence="14 15" key="1">
    <citation type="submission" date="2018-05" db="EMBL/GenBank/DDBJ databases">
        <title>Genomic Encyclopedia of Type Strains, Phase IV (KMG-IV): sequencing the most valuable type-strain genomes for metagenomic binning, comparative biology and taxonomic classification.</title>
        <authorList>
            <person name="Goeker M."/>
        </authorList>
    </citation>
    <scope>NUCLEOTIDE SEQUENCE [LARGE SCALE GENOMIC DNA]</scope>
    <source>
        <strain evidence="14 15">DSM 6462</strain>
    </source>
</reference>
<proteinExistence type="predicted"/>
<keyword evidence="8" id="KW-0472">Membrane</keyword>
<keyword evidence="5" id="KW-0547">Nucleotide-binding</keyword>
<dbReference type="AlphaFoldDB" id="A0A2V3UBL5"/>
<keyword evidence="7" id="KW-0460">Magnesium</keyword>
<organism evidence="14 15">
    <name type="scientific">Chelatococcus asaccharovorans</name>
    <dbReference type="NCBI Taxonomy" id="28210"/>
    <lineage>
        <taxon>Bacteria</taxon>
        <taxon>Pseudomonadati</taxon>
        <taxon>Pseudomonadota</taxon>
        <taxon>Alphaproteobacteria</taxon>
        <taxon>Hyphomicrobiales</taxon>
        <taxon>Chelatococcaceae</taxon>
        <taxon>Chelatococcus</taxon>
    </lineage>
</organism>
<evidence type="ECO:0000256" key="7">
    <source>
        <dbReference type="ARBA" id="ARBA00022842"/>
    </source>
</evidence>
<accession>A0A2V3UBL5</accession>
<dbReference type="CDD" id="cd05936">
    <property type="entry name" value="FC-FACS_FadD_like"/>
    <property type="match status" value="1"/>
</dbReference>
<dbReference type="PROSITE" id="PS00455">
    <property type="entry name" value="AMP_BINDING"/>
    <property type="match status" value="1"/>
</dbReference>
<dbReference type="FunFam" id="3.30.300.30:FF:000006">
    <property type="entry name" value="Long-chain-fatty-acid--CoA ligase FadD"/>
    <property type="match status" value="1"/>
</dbReference>
<dbReference type="InterPro" id="IPR050237">
    <property type="entry name" value="ATP-dep_AMP-bd_enzyme"/>
</dbReference>
<dbReference type="RefSeq" id="WP_110376518.1">
    <property type="nucleotide sequence ID" value="NZ_JAHBRY010000001.1"/>
</dbReference>
<dbReference type="InterPro" id="IPR045851">
    <property type="entry name" value="AMP-bd_C_sf"/>
</dbReference>
<keyword evidence="6" id="KW-0067">ATP-binding</keyword>
<comment type="cofactor">
    <cofactor evidence="1">
        <name>Mg(2+)</name>
        <dbReference type="ChEBI" id="CHEBI:18420"/>
    </cofactor>
</comment>
<dbReference type="InterPro" id="IPR025110">
    <property type="entry name" value="AMP-bd_C"/>
</dbReference>
<evidence type="ECO:0000259" key="13">
    <source>
        <dbReference type="Pfam" id="PF13193"/>
    </source>
</evidence>
<comment type="pathway">
    <text evidence="3">Lipid metabolism; fatty acid beta-oxidation.</text>
</comment>
<evidence type="ECO:0000256" key="2">
    <source>
        <dbReference type="ARBA" id="ARBA00004170"/>
    </source>
</evidence>
<dbReference type="Proteomes" id="UP000248021">
    <property type="component" value="Unassembled WGS sequence"/>
</dbReference>
<dbReference type="GO" id="GO:0005524">
    <property type="term" value="F:ATP binding"/>
    <property type="evidence" value="ECO:0007669"/>
    <property type="project" value="UniProtKB-KW"/>
</dbReference>
<keyword evidence="15" id="KW-1185">Reference proteome</keyword>
<evidence type="ECO:0000313" key="15">
    <source>
        <dbReference type="Proteomes" id="UP000248021"/>
    </source>
</evidence>
<dbReference type="EC" id="6.2.1.3" evidence="9"/>
<evidence type="ECO:0000256" key="10">
    <source>
        <dbReference type="ARBA" id="ARBA00039545"/>
    </source>
</evidence>
<dbReference type="InterPro" id="IPR042099">
    <property type="entry name" value="ANL_N_sf"/>
</dbReference>